<proteinExistence type="predicted"/>
<feature type="transmembrane region" description="Helical" evidence="1">
    <location>
        <begin position="20"/>
        <end position="39"/>
    </location>
</feature>
<reference evidence="2" key="1">
    <citation type="submission" date="2021-02" db="EMBL/GenBank/DDBJ databases">
        <authorList>
            <person name="Nowell W R."/>
        </authorList>
    </citation>
    <scope>NUCLEOTIDE SEQUENCE</scope>
</reference>
<evidence type="ECO:0000313" key="3">
    <source>
        <dbReference type="Proteomes" id="UP000663868"/>
    </source>
</evidence>
<comment type="caution">
    <text evidence="2">The sequence shown here is derived from an EMBL/GenBank/DDBJ whole genome shotgun (WGS) entry which is preliminary data.</text>
</comment>
<dbReference type="AlphaFoldDB" id="A0A820IUU8"/>
<gene>
    <name evidence="2" type="ORF">KXQ929_LOCUS46215</name>
</gene>
<protein>
    <submittedName>
        <fullName evidence="2">Uncharacterized protein</fullName>
    </submittedName>
</protein>
<feature type="non-terminal residue" evidence="2">
    <location>
        <position position="1"/>
    </location>
</feature>
<dbReference type="EMBL" id="CAJOBB010015151">
    <property type="protein sequence ID" value="CAF4313458.1"/>
    <property type="molecule type" value="Genomic_DNA"/>
</dbReference>
<keyword evidence="1" id="KW-1133">Transmembrane helix</keyword>
<sequence>TKLFIIGGEKVRKTHYDITMPTSMPSFMSLICLIMVININRISLSYTIPSTSTQLYVVPFPSLFGVNGDGSRAHPFSSLQQALDHIELKY</sequence>
<feature type="non-terminal residue" evidence="2">
    <location>
        <position position="90"/>
    </location>
</feature>
<dbReference type="Proteomes" id="UP000663868">
    <property type="component" value="Unassembled WGS sequence"/>
</dbReference>
<keyword evidence="1" id="KW-0472">Membrane</keyword>
<evidence type="ECO:0000256" key="1">
    <source>
        <dbReference type="SAM" id="Phobius"/>
    </source>
</evidence>
<accession>A0A820IUU8</accession>
<name>A0A820IUU8_9BILA</name>
<evidence type="ECO:0000313" key="2">
    <source>
        <dbReference type="EMBL" id="CAF4313458.1"/>
    </source>
</evidence>
<organism evidence="2 3">
    <name type="scientific">Adineta steineri</name>
    <dbReference type="NCBI Taxonomy" id="433720"/>
    <lineage>
        <taxon>Eukaryota</taxon>
        <taxon>Metazoa</taxon>
        <taxon>Spiralia</taxon>
        <taxon>Gnathifera</taxon>
        <taxon>Rotifera</taxon>
        <taxon>Eurotatoria</taxon>
        <taxon>Bdelloidea</taxon>
        <taxon>Adinetida</taxon>
        <taxon>Adinetidae</taxon>
        <taxon>Adineta</taxon>
    </lineage>
</organism>
<keyword evidence="1" id="KW-0812">Transmembrane</keyword>